<gene>
    <name evidence="2" type="ORF">SEMRO_1848_G301470.1</name>
</gene>
<organism evidence="2 3">
    <name type="scientific">Seminavis robusta</name>
    <dbReference type="NCBI Taxonomy" id="568900"/>
    <lineage>
        <taxon>Eukaryota</taxon>
        <taxon>Sar</taxon>
        <taxon>Stramenopiles</taxon>
        <taxon>Ochrophyta</taxon>
        <taxon>Bacillariophyta</taxon>
        <taxon>Bacillariophyceae</taxon>
        <taxon>Bacillariophycidae</taxon>
        <taxon>Naviculales</taxon>
        <taxon>Naviculaceae</taxon>
        <taxon>Seminavis</taxon>
    </lineage>
</organism>
<comment type="caution">
    <text evidence="2">The sequence shown here is derived from an EMBL/GenBank/DDBJ whole genome shotgun (WGS) entry which is preliminary data.</text>
</comment>
<accession>A0A9N8EXI6</accession>
<dbReference type="Proteomes" id="UP001153069">
    <property type="component" value="Unassembled WGS sequence"/>
</dbReference>
<keyword evidence="3" id="KW-1185">Reference proteome</keyword>
<dbReference type="EMBL" id="CAICTM010001846">
    <property type="protein sequence ID" value="CAB9526565.1"/>
    <property type="molecule type" value="Genomic_DNA"/>
</dbReference>
<evidence type="ECO:0000256" key="1">
    <source>
        <dbReference type="SAM" id="MobiDB-lite"/>
    </source>
</evidence>
<protein>
    <submittedName>
        <fullName evidence="2">Uncharacterized protein</fullName>
    </submittedName>
</protein>
<feature type="compositionally biased region" description="Basic and acidic residues" evidence="1">
    <location>
        <begin position="48"/>
        <end position="89"/>
    </location>
</feature>
<proteinExistence type="predicted"/>
<feature type="region of interest" description="Disordered" evidence="1">
    <location>
        <begin position="35"/>
        <end position="112"/>
    </location>
</feature>
<sequence>MAFSAQQTFLSTLLQNNSASSMDIVADNAAGASFSCVKKSKRPSRSRWQAEEGSQPRRSDTLHQPRRSESNENDILRRWEEASGVHGPEKSQLPPEIPQRGIPNYPTWAIAA</sequence>
<evidence type="ECO:0000313" key="2">
    <source>
        <dbReference type="EMBL" id="CAB9526565.1"/>
    </source>
</evidence>
<name>A0A9N8EXI6_9STRA</name>
<reference evidence="2" key="1">
    <citation type="submission" date="2020-06" db="EMBL/GenBank/DDBJ databases">
        <authorList>
            <consortium name="Plant Systems Biology data submission"/>
        </authorList>
    </citation>
    <scope>NUCLEOTIDE SEQUENCE</scope>
    <source>
        <strain evidence="2">D6</strain>
    </source>
</reference>
<dbReference type="AlphaFoldDB" id="A0A9N8EXI6"/>
<evidence type="ECO:0000313" key="3">
    <source>
        <dbReference type="Proteomes" id="UP001153069"/>
    </source>
</evidence>